<sequence length="165" mass="18456">MVCAHLVKIDILFSIIGNELFSGPSNLDCSKHDVVAFELNKGDIFGTDLWSHGYQIAEQELVLSEENDPCILPGDSYVDIPGSGFKPMIIPYLPKLLEEGNCSLRSLAILVQSIEDIFSSIRFLTLSFKLHPSRWFGKGILKARSLMETGFLETHCLQMWFGEAC</sequence>
<dbReference type="AlphaFoldDB" id="U5CXK2"/>
<evidence type="ECO:0000313" key="1">
    <source>
        <dbReference type="EMBL" id="ERN18036.1"/>
    </source>
</evidence>
<dbReference type="EMBL" id="KI392290">
    <property type="protein sequence ID" value="ERN18036.1"/>
    <property type="molecule type" value="Genomic_DNA"/>
</dbReference>
<name>U5CXK2_AMBTC</name>
<dbReference type="Gramene" id="ERN18036">
    <property type="protein sequence ID" value="ERN18036"/>
    <property type="gene ID" value="AMTR_s00046p00187230"/>
</dbReference>
<dbReference type="Proteomes" id="UP000017836">
    <property type="component" value="Unassembled WGS sequence"/>
</dbReference>
<accession>U5CXK2</accession>
<gene>
    <name evidence="1" type="ORF">AMTR_s00046p00187230</name>
</gene>
<organism evidence="1 2">
    <name type="scientific">Amborella trichopoda</name>
    <dbReference type="NCBI Taxonomy" id="13333"/>
    <lineage>
        <taxon>Eukaryota</taxon>
        <taxon>Viridiplantae</taxon>
        <taxon>Streptophyta</taxon>
        <taxon>Embryophyta</taxon>
        <taxon>Tracheophyta</taxon>
        <taxon>Spermatophyta</taxon>
        <taxon>Magnoliopsida</taxon>
        <taxon>Amborellales</taxon>
        <taxon>Amborellaceae</taxon>
        <taxon>Amborella</taxon>
    </lineage>
</organism>
<dbReference type="HOGENOM" id="CLU_1613040_0_0_1"/>
<evidence type="ECO:0000313" key="2">
    <source>
        <dbReference type="Proteomes" id="UP000017836"/>
    </source>
</evidence>
<keyword evidence="2" id="KW-1185">Reference proteome</keyword>
<protein>
    <submittedName>
        <fullName evidence="1">Uncharacterized protein</fullName>
    </submittedName>
</protein>
<reference evidence="2" key="1">
    <citation type="journal article" date="2013" name="Science">
        <title>The Amborella genome and the evolution of flowering plants.</title>
        <authorList>
            <consortium name="Amborella Genome Project"/>
        </authorList>
    </citation>
    <scope>NUCLEOTIDE SEQUENCE [LARGE SCALE GENOMIC DNA]</scope>
</reference>
<proteinExistence type="predicted"/>